<evidence type="ECO:0000256" key="1">
    <source>
        <dbReference type="ARBA" id="ARBA00012528"/>
    </source>
</evidence>
<protein>
    <recommendedName>
        <fullName evidence="1">diguanylate cyclase</fullName>
        <ecNumber evidence="1">2.7.7.65</ecNumber>
    </recommendedName>
</protein>
<evidence type="ECO:0000256" key="3">
    <source>
        <dbReference type="PROSITE-ProRule" id="PRU00339"/>
    </source>
</evidence>
<keyword evidence="4" id="KW-1133">Transmembrane helix</keyword>
<dbReference type="SMART" id="SM00028">
    <property type="entry name" value="TPR"/>
    <property type="match status" value="3"/>
</dbReference>
<dbReference type="InterPro" id="IPR050469">
    <property type="entry name" value="Diguanylate_Cyclase"/>
</dbReference>
<feature type="repeat" description="TPR" evidence="3">
    <location>
        <begin position="54"/>
        <end position="87"/>
    </location>
</feature>
<dbReference type="NCBIfam" id="TIGR00254">
    <property type="entry name" value="GGDEF"/>
    <property type="match status" value="1"/>
</dbReference>
<name>A0ABS1SW00_9GAMM</name>
<evidence type="ECO:0000313" key="7">
    <source>
        <dbReference type="Proteomes" id="UP000604898"/>
    </source>
</evidence>
<gene>
    <name evidence="6" type="ORF">JMA39_05115</name>
</gene>
<dbReference type="EC" id="2.7.7.65" evidence="1"/>
<sequence>MVASFAAVASLWAQAVEPLQQLEQQLSEIPAAQALILLDEFQLEPDSASGYDKAKLHFLYGMQYQRGRQLEQAIASYDKAIALIKSLAVSDLLIDTYLERSFVLYLTTNDPEAYCGDRDKALTLARLHGNKQLLAKSLTQKAFCYNKVTNVHQGIALLDEAMLLIDTEAITDYNRKAMIYNATGSLYRTVGLHKRGYVNFNKAYQTWSEIDDTQDMFNMLHNMISEAVKLGDWDKARGNIAQQFSLALSAPEFIDFRFFAHLNAGRVELATHNYAEAIEHLKQAILLKETTREQYFVTGSYLFLAKAYLRTGEVEKAAEMARTFKKNNQFPKNMTSMALTANAIIALDEQQYLSAIYALLEVIDEEREKHKQIIDNEVIDSALEHNAKLAEFENQLLANQLAINELSLAAVKDKERIYDLRLSIFFLVAIVLVIAILFLWHSRKTFKHSAQTDFLTGIANRGHTFKLGQRMLDRAIKKQRSLAVIIFDIDNFKSINDRYGHHVGDLAIKAVARRAERWLRDCDLIGRIGGEEFLIVLPDVTEAEAMEISERLREGIATQPFQFDEQVIELTVSLGLAPFKMSQTSLTELINQADRGLYKAKFSGKNRVYFVEQFA</sequence>
<dbReference type="SUPFAM" id="SSF48452">
    <property type="entry name" value="TPR-like"/>
    <property type="match status" value="1"/>
</dbReference>
<accession>A0ABS1SW00</accession>
<evidence type="ECO:0000256" key="4">
    <source>
        <dbReference type="SAM" id="Phobius"/>
    </source>
</evidence>
<dbReference type="PROSITE" id="PS50887">
    <property type="entry name" value="GGDEF"/>
    <property type="match status" value="1"/>
</dbReference>
<reference evidence="6 7" key="1">
    <citation type="submission" date="2021-01" db="EMBL/GenBank/DDBJ databases">
        <title>Genome sequence of Shewanella schlegeliana JCM 11561.</title>
        <authorList>
            <person name="Zhang H."/>
            <person name="Li C."/>
        </authorList>
    </citation>
    <scope>NUCLEOTIDE SEQUENCE [LARGE SCALE GENOMIC DNA]</scope>
    <source>
        <strain evidence="6 7">JCM 11561</strain>
    </source>
</reference>
<dbReference type="SMART" id="SM00267">
    <property type="entry name" value="GGDEF"/>
    <property type="match status" value="1"/>
</dbReference>
<comment type="catalytic activity">
    <reaction evidence="2">
        <text>2 GTP = 3',3'-c-di-GMP + 2 diphosphate</text>
        <dbReference type="Rhea" id="RHEA:24898"/>
        <dbReference type="ChEBI" id="CHEBI:33019"/>
        <dbReference type="ChEBI" id="CHEBI:37565"/>
        <dbReference type="ChEBI" id="CHEBI:58805"/>
        <dbReference type="EC" id="2.7.7.65"/>
    </reaction>
</comment>
<dbReference type="Pfam" id="PF00990">
    <property type="entry name" value="GGDEF"/>
    <property type="match status" value="1"/>
</dbReference>
<keyword evidence="4" id="KW-0812">Transmembrane</keyword>
<dbReference type="InterPro" id="IPR011990">
    <property type="entry name" value="TPR-like_helical_dom_sf"/>
</dbReference>
<keyword evidence="7" id="KW-1185">Reference proteome</keyword>
<dbReference type="Gene3D" id="3.30.70.270">
    <property type="match status" value="1"/>
</dbReference>
<organism evidence="6 7">
    <name type="scientific">Shewanella schlegeliana</name>
    <dbReference type="NCBI Taxonomy" id="190308"/>
    <lineage>
        <taxon>Bacteria</taxon>
        <taxon>Pseudomonadati</taxon>
        <taxon>Pseudomonadota</taxon>
        <taxon>Gammaproteobacteria</taxon>
        <taxon>Alteromonadales</taxon>
        <taxon>Shewanellaceae</taxon>
        <taxon>Shewanella</taxon>
    </lineage>
</organism>
<dbReference type="InterPro" id="IPR000160">
    <property type="entry name" value="GGDEF_dom"/>
</dbReference>
<dbReference type="SUPFAM" id="SSF55073">
    <property type="entry name" value="Nucleotide cyclase"/>
    <property type="match status" value="1"/>
</dbReference>
<dbReference type="PROSITE" id="PS50005">
    <property type="entry name" value="TPR"/>
    <property type="match status" value="1"/>
</dbReference>
<dbReference type="CDD" id="cd01949">
    <property type="entry name" value="GGDEF"/>
    <property type="match status" value="1"/>
</dbReference>
<dbReference type="PANTHER" id="PTHR45138:SF9">
    <property type="entry name" value="DIGUANYLATE CYCLASE DGCM-RELATED"/>
    <property type="match status" value="1"/>
</dbReference>
<dbReference type="InterPro" id="IPR019734">
    <property type="entry name" value="TPR_rpt"/>
</dbReference>
<dbReference type="PANTHER" id="PTHR45138">
    <property type="entry name" value="REGULATORY COMPONENTS OF SENSORY TRANSDUCTION SYSTEM"/>
    <property type="match status" value="1"/>
</dbReference>
<comment type="caution">
    <text evidence="6">The sequence shown here is derived from an EMBL/GenBank/DDBJ whole genome shotgun (WGS) entry which is preliminary data.</text>
</comment>
<proteinExistence type="predicted"/>
<feature type="transmembrane region" description="Helical" evidence="4">
    <location>
        <begin position="422"/>
        <end position="440"/>
    </location>
</feature>
<keyword evidence="3" id="KW-0802">TPR repeat</keyword>
<dbReference type="Proteomes" id="UP000604898">
    <property type="component" value="Unassembled WGS sequence"/>
</dbReference>
<evidence type="ECO:0000313" key="6">
    <source>
        <dbReference type="EMBL" id="MBL4912520.1"/>
    </source>
</evidence>
<evidence type="ECO:0000256" key="2">
    <source>
        <dbReference type="ARBA" id="ARBA00034247"/>
    </source>
</evidence>
<keyword evidence="4" id="KW-0472">Membrane</keyword>
<evidence type="ECO:0000259" key="5">
    <source>
        <dbReference type="PROSITE" id="PS50887"/>
    </source>
</evidence>
<dbReference type="InterPro" id="IPR043128">
    <property type="entry name" value="Rev_trsase/Diguanyl_cyclase"/>
</dbReference>
<dbReference type="InterPro" id="IPR029787">
    <property type="entry name" value="Nucleotide_cyclase"/>
</dbReference>
<dbReference type="Gene3D" id="1.25.40.10">
    <property type="entry name" value="Tetratricopeptide repeat domain"/>
    <property type="match status" value="2"/>
</dbReference>
<dbReference type="EMBL" id="JAESVD010000002">
    <property type="protein sequence ID" value="MBL4912520.1"/>
    <property type="molecule type" value="Genomic_DNA"/>
</dbReference>
<feature type="domain" description="GGDEF" evidence="5">
    <location>
        <begin position="480"/>
        <end position="613"/>
    </location>
</feature>